<dbReference type="InterPro" id="IPR032675">
    <property type="entry name" value="LRR_dom_sf"/>
</dbReference>
<organism evidence="2 3">
    <name type="scientific">Tritrichomonas foetus</name>
    <dbReference type="NCBI Taxonomy" id="1144522"/>
    <lineage>
        <taxon>Eukaryota</taxon>
        <taxon>Metamonada</taxon>
        <taxon>Parabasalia</taxon>
        <taxon>Tritrichomonadida</taxon>
        <taxon>Tritrichomonadidae</taxon>
        <taxon>Tritrichomonas</taxon>
    </lineage>
</organism>
<feature type="region of interest" description="Disordered" evidence="1">
    <location>
        <begin position="858"/>
        <end position="1051"/>
    </location>
</feature>
<dbReference type="InterPro" id="IPR001611">
    <property type="entry name" value="Leu-rich_rpt"/>
</dbReference>
<evidence type="ECO:0000313" key="2">
    <source>
        <dbReference type="EMBL" id="OHT03591.1"/>
    </source>
</evidence>
<feature type="compositionally biased region" description="Polar residues" evidence="1">
    <location>
        <begin position="1173"/>
        <end position="1198"/>
    </location>
</feature>
<gene>
    <name evidence="2" type="ORF">TRFO_29026</name>
</gene>
<evidence type="ECO:0000256" key="1">
    <source>
        <dbReference type="SAM" id="MobiDB-lite"/>
    </source>
</evidence>
<proteinExistence type="predicted"/>
<feature type="compositionally biased region" description="Basic and acidic residues" evidence="1">
    <location>
        <begin position="860"/>
        <end position="876"/>
    </location>
</feature>
<dbReference type="Proteomes" id="UP000179807">
    <property type="component" value="Unassembled WGS sequence"/>
</dbReference>
<dbReference type="Pfam" id="PF13516">
    <property type="entry name" value="LRR_6"/>
    <property type="match status" value="1"/>
</dbReference>
<protein>
    <recommendedName>
        <fullName evidence="4">Leucine Rich Repeat family protein</fullName>
    </recommendedName>
</protein>
<feature type="region of interest" description="Disordered" evidence="1">
    <location>
        <begin position="756"/>
        <end position="817"/>
    </location>
</feature>
<dbReference type="AlphaFoldDB" id="A0A1J4JWR7"/>
<feature type="region of interest" description="Disordered" evidence="1">
    <location>
        <begin position="1121"/>
        <end position="1223"/>
    </location>
</feature>
<comment type="caution">
    <text evidence="2">The sequence shown here is derived from an EMBL/GenBank/DDBJ whole genome shotgun (WGS) entry which is preliminary data.</text>
</comment>
<feature type="region of interest" description="Disordered" evidence="1">
    <location>
        <begin position="1063"/>
        <end position="1087"/>
    </location>
</feature>
<dbReference type="Gene3D" id="3.80.10.10">
    <property type="entry name" value="Ribonuclease Inhibitor"/>
    <property type="match status" value="1"/>
</dbReference>
<name>A0A1J4JWR7_9EUKA</name>
<feature type="compositionally biased region" description="Basic and acidic residues" evidence="1">
    <location>
        <begin position="887"/>
        <end position="916"/>
    </location>
</feature>
<dbReference type="SUPFAM" id="SSF52047">
    <property type="entry name" value="RNI-like"/>
    <property type="match status" value="2"/>
</dbReference>
<feature type="compositionally biased region" description="Basic and acidic residues" evidence="1">
    <location>
        <begin position="1009"/>
        <end position="1022"/>
    </location>
</feature>
<feature type="compositionally biased region" description="Polar residues" evidence="1">
    <location>
        <begin position="1071"/>
        <end position="1084"/>
    </location>
</feature>
<reference evidence="2" key="1">
    <citation type="submission" date="2016-10" db="EMBL/GenBank/DDBJ databases">
        <authorList>
            <person name="Benchimol M."/>
            <person name="Almeida L.G."/>
            <person name="Vasconcelos A.T."/>
            <person name="Perreira-Neves A."/>
            <person name="Rosa I.A."/>
            <person name="Tasca T."/>
            <person name="Bogo M.R."/>
            <person name="de Souza W."/>
        </authorList>
    </citation>
    <scope>NUCLEOTIDE SEQUENCE [LARGE SCALE GENOMIC DNA]</scope>
    <source>
        <strain evidence="2">K</strain>
    </source>
</reference>
<feature type="compositionally biased region" description="Low complexity" evidence="1">
    <location>
        <begin position="1123"/>
        <end position="1141"/>
    </location>
</feature>
<accession>A0A1J4JWR7</accession>
<dbReference type="EMBL" id="MLAK01000822">
    <property type="protein sequence ID" value="OHT03591.1"/>
    <property type="molecule type" value="Genomic_DNA"/>
</dbReference>
<dbReference type="VEuPathDB" id="TrichDB:TRFO_29026"/>
<dbReference type="GeneID" id="94841230"/>
<evidence type="ECO:0000313" key="3">
    <source>
        <dbReference type="Proteomes" id="UP000179807"/>
    </source>
</evidence>
<feature type="compositionally biased region" description="Basic and acidic residues" evidence="1">
    <location>
        <begin position="973"/>
        <end position="984"/>
    </location>
</feature>
<keyword evidence="3" id="KW-1185">Reference proteome</keyword>
<sequence>MKKKSLLTTRTKRNSIEIGEQTISSLSAKEKSTIASYFPDYDNYIHFFSNGQIKTQGQQYENGICALSMHYVGIFFQKHPGKVKKIAFFNIFCITKFVLSYVNRRQQLLLETETTDVRLLSGPVLTTARLIYRNYSFATFPLPQSLKTTFHATDSSLLPSVQFPLSISQIFQFRFAALSSQNELNYDHSIVQYFHSLIQSHNPILNLKHLPKTFVIQQLRPLLQAILYIPIILGISCCNNDIPQIFSLIIPLIEESHFLRKIKLTNCNAKDGLLEFSRALESNTNLPLEQIFINENEFDDLSPFIHSISLLQTNLTHLSVSGCGLSSEVSEQLCKCLLTSNSLKSLKHLGIGGIVTTENATLDFFEYLKTNCHLVSLDLSGSSSFSSFLDAIPGSSVQILNVSCCEFDDTSIDLLNSIAPYLTSLDISGSNMNYYEVSDVISLLGKSIPSSLLTIKLNQLNFQKERSLLIMRGFLANDLNKWHRIEMDETRISTDELIAFQSLFMHMNNLEILSMGSNFNENDAAIVSSLTEIESLKVLKLANSKLASIIPQIIATPTLREVDLSFNNLTDEQAILLLSTENLKKVNLNGIDFSDENSLLVTASENPHLTHPPFDGALVTLKEPINESIDDSDELKSNRKFSEIYENEINKSNVFQHSSVCEDFRMSYPFIDQFYESQAVEIGDPDIYNTFNQNLIVIENHKNFEKLKKILVYPHVENEKDESESGDDSDLSIDALMNDDLISTLSETMFTGLGGILSDSSSNDEKKDKTKNNLEKNSNSCQKSDKDTEKKSDKENPEKGKEQYDSSPQDRKGKSIDNTDLIDAISNVYNKVNHNINKLSKTGVSSSVATIKRKNLFSNEPRHDSDNEIIKEETTETHSSYKRKRSKSDIREFQGSHHENPNHEDEKERNRTKNVENNDDEDSMKETPIRKRIILKKSDFDSDDDANEEKERKGLLKVRKERSRNNSSQDSTPPEKNKNSDPNKKLKIKINNVPKIKMLKLSDEDENEKESKDENKIIENHSQRRHKSHSKDRSGNQSPTLHEKVKSEEEDFLDLDQEVKFENMMKKSPPKNRTINYIDSNDLSNSEDYDLNEEINHGYPKNRKPINNFNNYEKIFQKQNSLNNESPCNSPSKSNSSPRSPQQAKSAKFFGSIDEESMSSKMQNRKKIPPIVSPSNDDSSAFSTVDSTKYQISASLKSNTKKKDNDEKQNPIILAFSPPSLPS</sequence>
<dbReference type="RefSeq" id="XP_068356727.1">
    <property type="nucleotide sequence ID" value="XM_068506526.1"/>
</dbReference>
<feature type="compositionally biased region" description="Basic and acidic residues" evidence="1">
    <location>
        <begin position="763"/>
        <end position="774"/>
    </location>
</feature>
<feature type="compositionally biased region" description="Basic and acidic residues" evidence="1">
    <location>
        <begin position="783"/>
        <end position="817"/>
    </location>
</feature>
<evidence type="ECO:0008006" key="4">
    <source>
        <dbReference type="Google" id="ProtNLM"/>
    </source>
</evidence>